<sequence length="208" mass="23343">MACAKHQHNYNYNGCRLGWKRSGLGGEEVVGLALLQLLDCITSDALPANRGNHVDHHLREAWAEWLLTWKHEDEGTHVREETGLLLVRTVEICAGRSGSVEPATARSEFDWLARLTSSVCRRLQRRMLLLQGTPKNLATSEEDKAIEAEMRELAQCVLQRSPSLSNQTKQTFFTVTKSFYYAAHCPSASLDHHISKVLFEPIAQSGCI</sequence>
<keyword evidence="2" id="KW-0479">Metal-binding</keyword>
<dbReference type="InterPro" id="IPR008949">
    <property type="entry name" value="Isoprenoid_synthase_dom_sf"/>
</dbReference>
<keyword evidence="3" id="KW-0460">Magnesium</keyword>
<organism evidence="4 5">
    <name type="scientific">Phoenix dactylifera</name>
    <name type="common">Date palm</name>
    <dbReference type="NCBI Taxonomy" id="42345"/>
    <lineage>
        <taxon>Eukaryota</taxon>
        <taxon>Viridiplantae</taxon>
        <taxon>Streptophyta</taxon>
        <taxon>Embryophyta</taxon>
        <taxon>Tracheophyta</taxon>
        <taxon>Spermatophyta</taxon>
        <taxon>Magnoliopsida</taxon>
        <taxon>Liliopsida</taxon>
        <taxon>Arecaceae</taxon>
        <taxon>Coryphoideae</taxon>
        <taxon>Phoeniceae</taxon>
        <taxon>Phoenix</taxon>
    </lineage>
</organism>
<dbReference type="GO" id="GO:0010333">
    <property type="term" value="F:terpene synthase activity"/>
    <property type="evidence" value="ECO:0007669"/>
    <property type="project" value="InterPro"/>
</dbReference>
<reference evidence="5" key="1">
    <citation type="submission" date="2025-08" db="UniProtKB">
        <authorList>
            <consortium name="RefSeq"/>
        </authorList>
    </citation>
    <scope>IDENTIFICATION</scope>
    <source>
        <tissue evidence="5">Young leaves</tissue>
    </source>
</reference>
<dbReference type="RefSeq" id="XP_026657275.2">
    <property type="nucleotide sequence ID" value="XM_026801474.2"/>
</dbReference>
<dbReference type="PANTHER" id="PTHR31739">
    <property type="entry name" value="ENT-COPALYL DIPHOSPHATE SYNTHASE, CHLOROPLASTIC"/>
    <property type="match status" value="1"/>
</dbReference>
<evidence type="ECO:0000256" key="3">
    <source>
        <dbReference type="ARBA" id="ARBA00022842"/>
    </source>
</evidence>
<accession>A0A8B8J154</accession>
<dbReference type="Proteomes" id="UP000228380">
    <property type="component" value="Unplaced"/>
</dbReference>
<dbReference type="GO" id="GO:0009686">
    <property type="term" value="P:gibberellin biosynthetic process"/>
    <property type="evidence" value="ECO:0007669"/>
    <property type="project" value="TreeGrafter"/>
</dbReference>
<dbReference type="GO" id="GO:0009507">
    <property type="term" value="C:chloroplast"/>
    <property type="evidence" value="ECO:0007669"/>
    <property type="project" value="TreeGrafter"/>
</dbReference>
<dbReference type="Gene3D" id="1.10.600.10">
    <property type="entry name" value="Farnesyl Diphosphate Synthase"/>
    <property type="match status" value="1"/>
</dbReference>
<keyword evidence="4" id="KW-1185">Reference proteome</keyword>
<evidence type="ECO:0000256" key="1">
    <source>
        <dbReference type="ARBA" id="ARBA00001946"/>
    </source>
</evidence>
<dbReference type="InterPro" id="IPR050148">
    <property type="entry name" value="Terpene_synthase-like"/>
</dbReference>
<name>A0A8B8J154_PHODC</name>
<dbReference type="AlphaFoldDB" id="A0A8B8J154"/>
<dbReference type="KEGG" id="pda:103698066"/>
<dbReference type="GO" id="GO:0000287">
    <property type="term" value="F:magnesium ion binding"/>
    <property type="evidence" value="ECO:0007669"/>
    <property type="project" value="TreeGrafter"/>
</dbReference>
<protein>
    <submittedName>
        <fullName evidence="5">Ent-copalyl diphosphate synthase 1, chloroplastic-like</fullName>
    </submittedName>
</protein>
<dbReference type="PANTHER" id="PTHR31739:SF4">
    <property type="entry name" value="ENT-COPALYL DIPHOSPHATE SYNTHASE, CHLOROPLASTIC"/>
    <property type="match status" value="1"/>
</dbReference>
<dbReference type="GeneID" id="103698066"/>
<proteinExistence type="predicted"/>
<evidence type="ECO:0000256" key="2">
    <source>
        <dbReference type="ARBA" id="ARBA00022723"/>
    </source>
</evidence>
<evidence type="ECO:0000313" key="4">
    <source>
        <dbReference type="Proteomes" id="UP000228380"/>
    </source>
</evidence>
<dbReference type="OrthoDB" id="2343925at2759"/>
<comment type="cofactor">
    <cofactor evidence="1">
        <name>Mg(2+)</name>
        <dbReference type="ChEBI" id="CHEBI:18420"/>
    </cofactor>
</comment>
<evidence type="ECO:0000313" key="5">
    <source>
        <dbReference type="RefSeq" id="XP_026657275.2"/>
    </source>
</evidence>
<gene>
    <name evidence="5" type="primary">LOC103698066</name>
</gene>